<dbReference type="Proteomes" id="UP000887013">
    <property type="component" value="Unassembled WGS sequence"/>
</dbReference>
<evidence type="ECO:0000313" key="1">
    <source>
        <dbReference type="EMBL" id="GFT09048.1"/>
    </source>
</evidence>
<accession>A0A8X6NDP2</accession>
<sequence length="93" mass="10686">KGLCVFPVLACEKLFSSIGLPIFWILTMDMAVNSSSEEVSDFSVVNLCEINLEEAYNRIEFLNDAKTCEMYCDQLERLIFTITQEITMTTQWT</sequence>
<evidence type="ECO:0000313" key="2">
    <source>
        <dbReference type="Proteomes" id="UP000887013"/>
    </source>
</evidence>
<feature type="non-terminal residue" evidence="1">
    <location>
        <position position="1"/>
    </location>
</feature>
<keyword evidence="2" id="KW-1185">Reference proteome</keyword>
<gene>
    <name evidence="1" type="ORF">NPIL_222931</name>
</gene>
<dbReference type="EMBL" id="BMAW01008551">
    <property type="protein sequence ID" value="GFT09048.1"/>
    <property type="molecule type" value="Genomic_DNA"/>
</dbReference>
<name>A0A8X6NDP2_NEPPI</name>
<reference evidence="1" key="1">
    <citation type="submission" date="2020-08" db="EMBL/GenBank/DDBJ databases">
        <title>Multicomponent nature underlies the extraordinary mechanical properties of spider dragline silk.</title>
        <authorList>
            <person name="Kono N."/>
            <person name="Nakamura H."/>
            <person name="Mori M."/>
            <person name="Yoshida Y."/>
            <person name="Ohtoshi R."/>
            <person name="Malay A.D."/>
            <person name="Moran D.A.P."/>
            <person name="Tomita M."/>
            <person name="Numata K."/>
            <person name="Arakawa K."/>
        </authorList>
    </citation>
    <scope>NUCLEOTIDE SEQUENCE</scope>
</reference>
<dbReference type="AlphaFoldDB" id="A0A8X6NDP2"/>
<organism evidence="1 2">
    <name type="scientific">Nephila pilipes</name>
    <name type="common">Giant wood spider</name>
    <name type="synonym">Nephila maculata</name>
    <dbReference type="NCBI Taxonomy" id="299642"/>
    <lineage>
        <taxon>Eukaryota</taxon>
        <taxon>Metazoa</taxon>
        <taxon>Ecdysozoa</taxon>
        <taxon>Arthropoda</taxon>
        <taxon>Chelicerata</taxon>
        <taxon>Arachnida</taxon>
        <taxon>Araneae</taxon>
        <taxon>Araneomorphae</taxon>
        <taxon>Entelegynae</taxon>
        <taxon>Araneoidea</taxon>
        <taxon>Nephilidae</taxon>
        <taxon>Nephila</taxon>
    </lineage>
</organism>
<comment type="caution">
    <text evidence="1">The sequence shown here is derived from an EMBL/GenBank/DDBJ whole genome shotgun (WGS) entry which is preliminary data.</text>
</comment>
<proteinExistence type="predicted"/>
<protein>
    <submittedName>
        <fullName evidence="1">Uncharacterized protein</fullName>
    </submittedName>
</protein>